<dbReference type="Proteomes" id="UP000241818">
    <property type="component" value="Unassembled WGS sequence"/>
</dbReference>
<organism evidence="1 2">
    <name type="scientific">Amorphotheca resinae ATCC 22711</name>
    <dbReference type="NCBI Taxonomy" id="857342"/>
    <lineage>
        <taxon>Eukaryota</taxon>
        <taxon>Fungi</taxon>
        <taxon>Dikarya</taxon>
        <taxon>Ascomycota</taxon>
        <taxon>Pezizomycotina</taxon>
        <taxon>Leotiomycetes</taxon>
        <taxon>Helotiales</taxon>
        <taxon>Amorphothecaceae</taxon>
        <taxon>Amorphotheca</taxon>
    </lineage>
</organism>
<dbReference type="InParanoid" id="A0A2T3BEY3"/>
<dbReference type="GeneID" id="36571469"/>
<gene>
    <name evidence="1" type="ORF">M430DRAFT_160763</name>
</gene>
<protein>
    <submittedName>
        <fullName evidence="1">Uncharacterized protein</fullName>
    </submittedName>
</protein>
<sequence length="82" mass="8996">MGSASLLFCLGFAYRGTEWRRTDIGETKQDASTFVGSTRSTLVDATTVFRGLGADHPRSSRAWRALLITLLRLDVHDLAPQG</sequence>
<proteinExistence type="predicted"/>
<dbReference type="RefSeq" id="XP_024725460.1">
    <property type="nucleotide sequence ID" value="XM_024863388.1"/>
</dbReference>
<keyword evidence="2" id="KW-1185">Reference proteome</keyword>
<name>A0A2T3BEY3_AMORE</name>
<accession>A0A2T3BEY3</accession>
<dbReference type="EMBL" id="KZ679006">
    <property type="protein sequence ID" value="PSS27935.1"/>
    <property type="molecule type" value="Genomic_DNA"/>
</dbReference>
<dbReference type="AlphaFoldDB" id="A0A2T3BEY3"/>
<evidence type="ECO:0000313" key="2">
    <source>
        <dbReference type="Proteomes" id="UP000241818"/>
    </source>
</evidence>
<evidence type="ECO:0000313" key="1">
    <source>
        <dbReference type="EMBL" id="PSS27935.1"/>
    </source>
</evidence>
<reference evidence="1 2" key="1">
    <citation type="journal article" date="2018" name="New Phytol.">
        <title>Comparative genomics and transcriptomics depict ericoid mycorrhizal fungi as versatile saprotrophs and plant mutualists.</title>
        <authorList>
            <person name="Martino E."/>
            <person name="Morin E."/>
            <person name="Grelet G.A."/>
            <person name="Kuo A."/>
            <person name="Kohler A."/>
            <person name="Daghino S."/>
            <person name="Barry K.W."/>
            <person name="Cichocki N."/>
            <person name="Clum A."/>
            <person name="Dockter R.B."/>
            <person name="Hainaut M."/>
            <person name="Kuo R.C."/>
            <person name="LaButti K."/>
            <person name="Lindahl B.D."/>
            <person name="Lindquist E.A."/>
            <person name="Lipzen A."/>
            <person name="Khouja H.R."/>
            <person name="Magnuson J."/>
            <person name="Murat C."/>
            <person name="Ohm R.A."/>
            <person name="Singer S.W."/>
            <person name="Spatafora J.W."/>
            <person name="Wang M."/>
            <person name="Veneault-Fourrey C."/>
            <person name="Henrissat B."/>
            <person name="Grigoriev I.V."/>
            <person name="Martin F.M."/>
            <person name="Perotto S."/>
        </authorList>
    </citation>
    <scope>NUCLEOTIDE SEQUENCE [LARGE SCALE GENOMIC DNA]</scope>
    <source>
        <strain evidence="1 2">ATCC 22711</strain>
    </source>
</reference>